<evidence type="ECO:0000313" key="2">
    <source>
        <dbReference type="Proteomes" id="UP000226031"/>
    </source>
</evidence>
<dbReference type="AlphaFoldDB" id="A0A2B7ZKB8"/>
<sequence length="75" mass="8285">MADKPPQLEDAKGEEATIGIKADVKTLQLLSSSAKAALDKRERNKNVKALRSLHEAVQRQIEEQNQQGSSKENSK</sequence>
<organism evidence="1 2">
    <name type="scientific">[Emmonsia] crescens</name>
    <dbReference type="NCBI Taxonomy" id="73230"/>
    <lineage>
        <taxon>Eukaryota</taxon>
        <taxon>Fungi</taxon>
        <taxon>Dikarya</taxon>
        <taxon>Ascomycota</taxon>
        <taxon>Pezizomycotina</taxon>
        <taxon>Eurotiomycetes</taxon>
        <taxon>Eurotiomycetidae</taxon>
        <taxon>Onygenales</taxon>
        <taxon>Ajellomycetaceae</taxon>
        <taxon>Emergomyces</taxon>
    </lineage>
</organism>
<comment type="caution">
    <text evidence="1">The sequence shown here is derived from an EMBL/GenBank/DDBJ whole genome shotgun (WGS) entry which is preliminary data.</text>
</comment>
<accession>A0A2B7ZKB8</accession>
<reference evidence="1 2" key="1">
    <citation type="submission" date="2017-10" db="EMBL/GenBank/DDBJ databases">
        <title>Comparative genomics in systemic dimorphic fungi from Ajellomycetaceae.</title>
        <authorList>
            <person name="Munoz J.F."/>
            <person name="Mcewen J.G."/>
            <person name="Clay O.K."/>
            <person name="Cuomo C.A."/>
        </authorList>
    </citation>
    <scope>NUCLEOTIDE SEQUENCE [LARGE SCALE GENOMIC DNA]</scope>
    <source>
        <strain evidence="1 2">UAMH4076</strain>
    </source>
</reference>
<dbReference type="Proteomes" id="UP000226031">
    <property type="component" value="Unassembled WGS sequence"/>
</dbReference>
<gene>
    <name evidence="1" type="ORF">GX50_03945</name>
</gene>
<name>A0A2B7ZKB8_9EURO</name>
<dbReference type="EMBL" id="PDND01000068">
    <property type="protein sequence ID" value="PGH33267.1"/>
    <property type="molecule type" value="Genomic_DNA"/>
</dbReference>
<keyword evidence="2" id="KW-1185">Reference proteome</keyword>
<proteinExistence type="predicted"/>
<protein>
    <submittedName>
        <fullName evidence="1">Uncharacterized protein</fullName>
    </submittedName>
</protein>
<evidence type="ECO:0000313" key="1">
    <source>
        <dbReference type="EMBL" id="PGH33267.1"/>
    </source>
</evidence>